<feature type="transmembrane region" description="Helical" evidence="17">
    <location>
        <begin position="113"/>
        <end position="133"/>
    </location>
</feature>
<feature type="transmembrane region" description="Helical" evidence="17">
    <location>
        <begin position="9"/>
        <end position="37"/>
    </location>
</feature>
<geneLocation type="mitochondrion" evidence="20"/>
<evidence type="ECO:0000259" key="19">
    <source>
        <dbReference type="Pfam" id="PF01059"/>
    </source>
</evidence>
<dbReference type="EC" id="7.1.1.2" evidence="4 17"/>
<keyword evidence="6 17" id="KW-0813">Transport</keyword>
<keyword evidence="13 17" id="KW-0830">Ubiquinone</keyword>
<evidence type="ECO:0000256" key="2">
    <source>
        <dbReference type="ARBA" id="ARBA00004225"/>
    </source>
</evidence>
<feature type="domain" description="NADH:ubiquinone oxidoreductase chain 4 N-terminal" evidence="19">
    <location>
        <begin position="1"/>
        <end position="104"/>
    </location>
</feature>
<accession>A0A343QCI2</accession>
<keyword evidence="7 17" id="KW-0679">Respiratory chain</keyword>
<dbReference type="PANTHER" id="PTHR43507:SF20">
    <property type="entry name" value="NADH-UBIQUINONE OXIDOREDUCTASE CHAIN 4"/>
    <property type="match status" value="1"/>
</dbReference>
<dbReference type="GO" id="GO:0048039">
    <property type="term" value="F:ubiquinone binding"/>
    <property type="evidence" value="ECO:0007669"/>
    <property type="project" value="TreeGrafter"/>
</dbReference>
<feature type="transmembrane region" description="Helical" evidence="17">
    <location>
        <begin position="183"/>
        <end position="205"/>
    </location>
</feature>
<evidence type="ECO:0000256" key="17">
    <source>
        <dbReference type="RuleBase" id="RU003297"/>
    </source>
</evidence>
<evidence type="ECO:0000256" key="3">
    <source>
        <dbReference type="ARBA" id="ARBA00009025"/>
    </source>
</evidence>
<keyword evidence="14 17" id="KW-0496">Mitochondrion</keyword>
<feature type="transmembrane region" description="Helical" evidence="17">
    <location>
        <begin position="217"/>
        <end position="239"/>
    </location>
</feature>
<feature type="transmembrane region" description="Helical" evidence="17">
    <location>
        <begin position="377"/>
        <end position="402"/>
    </location>
</feature>
<comment type="similarity">
    <text evidence="3 17">Belongs to the complex I subunit 4 family.</text>
</comment>
<dbReference type="Pfam" id="PF00361">
    <property type="entry name" value="Proton_antipo_M"/>
    <property type="match status" value="1"/>
</dbReference>
<comment type="function">
    <text evidence="1">Core subunit of the mitochondrial membrane respiratory chain NADH dehydrogenase (Complex I) that is believed to belong to the minimal assembly required for catalysis. Complex I functions in the transfer of electrons from NADH to the respiratory chain. The immediate electron acceptor for the enzyme is believed to be ubiquinone.</text>
</comment>
<dbReference type="CTD" id="4538"/>
<evidence type="ECO:0000256" key="14">
    <source>
        <dbReference type="ARBA" id="ARBA00023128"/>
    </source>
</evidence>
<dbReference type="InterPro" id="IPR001750">
    <property type="entry name" value="ND/Mrp_TM"/>
</dbReference>
<keyword evidence="10 17" id="KW-0249">Electron transport</keyword>
<evidence type="ECO:0000256" key="15">
    <source>
        <dbReference type="ARBA" id="ARBA00023136"/>
    </source>
</evidence>
<feature type="transmembrane region" description="Helical" evidence="17">
    <location>
        <begin position="423"/>
        <end position="444"/>
    </location>
</feature>
<dbReference type="GO" id="GO:0042773">
    <property type="term" value="P:ATP synthesis coupled electron transport"/>
    <property type="evidence" value="ECO:0007669"/>
    <property type="project" value="InterPro"/>
</dbReference>
<dbReference type="GO" id="GO:0003954">
    <property type="term" value="F:NADH dehydrogenase activity"/>
    <property type="evidence" value="ECO:0007669"/>
    <property type="project" value="TreeGrafter"/>
</dbReference>
<feature type="domain" description="NADH:quinone oxidoreductase/Mrp antiporter transmembrane" evidence="18">
    <location>
        <begin position="109"/>
        <end position="391"/>
    </location>
</feature>
<sequence>MLKFIFMGLVLLMMVWWGLNNNFFSLMVLVMFLMYMCSMKAFGGGFTSMGMLMGQDLISYGLIMLSIWICCLMMLISSSIYKFKFYGKFFTFLVLMMMILLVFTFSVMNFFLFYLFFESSLIPILLMILGWGYQPERLGAGIYMLFYTLLASLPLLMGIFYLGDWFGSVYFYMMGSSDLWSFLIYYSLLMAFFVKLPLFGVHIWLPKAHVEAPVGGSMILAGVLLKLGGYGVIRVFWVIYKLNLLNNLIFILISLVGGLIVSLICFRQTDLKCLVAYSSVVHMGLMLGGMLTLTIWGFSGGYILMIAHGLCSSGLFVLVNIMYERYGSRNMLLSSGALSFLPSMSMWWFLFCVFNMAAPPSINLLGEISLINSVLSWSVYMFLVLMFISFFSGGYCLYLYSYSQHGKFYSGLYGFSSVNMSEYFVLFFHFLPLNLFILNVDIIYDLFF</sequence>
<proteinExistence type="inferred from homology"/>
<dbReference type="GeneID" id="35094417"/>
<reference evidence="20" key="1">
    <citation type="journal article" date="2017" name="Mol. Phylogenet. Evol.">
        <title>Mitochondrial phylogenomics and genome rearrangements in the barklice (Insecta: Psocodea).</title>
        <authorList>
            <person name="Yoshizawa K."/>
            <person name="Johnson K.P."/>
            <person name="Sweet A.D."/>
            <person name="Yao I."/>
            <person name="Ferreira R.L."/>
            <person name="Cameron S.L."/>
        </authorList>
    </citation>
    <scope>NUCLEOTIDE SEQUENCE</scope>
</reference>
<dbReference type="PRINTS" id="PR01437">
    <property type="entry name" value="NUOXDRDTASE4"/>
</dbReference>
<comment type="catalytic activity">
    <reaction evidence="16 17">
        <text>a ubiquinone + NADH + 5 H(+)(in) = a ubiquinol + NAD(+) + 4 H(+)(out)</text>
        <dbReference type="Rhea" id="RHEA:29091"/>
        <dbReference type="Rhea" id="RHEA-COMP:9565"/>
        <dbReference type="Rhea" id="RHEA-COMP:9566"/>
        <dbReference type="ChEBI" id="CHEBI:15378"/>
        <dbReference type="ChEBI" id="CHEBI:16389"/>
        <dbReference type="ChEBI" id="CHEBI:17976"/>
        <dbReference type="ChEBI" id="CHEBI:57540"/>
        <dbReference type="ChEBI" id="CHEBI:57945"/>
        <dbReference type="EC" id="7.1.1.2"/>
    </reaction>
</comment>
<feature type="transmembrane region" description="Helical" evidence="17">
    <location>
        <begin position="245"/>
        <end position="266"/>
    </location>
</feature>
<dbReference type="PANTHER" id="PTHR43507">
    <property type="entry name" value="NADH-UBIQUINONE OXIDOREDUCTASE CHAIN 4"/>
    <property type="match status" value="1"/>
</dbReference>
<evidence type="ECO:0000256" key="11">
    <source>
        <dbReference type="ARBA" id="ARBA00022989"/>
    </source>
</evidence>
<evidence type="ECO:0000256" key="8">
    <source>
        <dbReference type="ARBA" id="ARBA00022692"/>
    </source>
</evidence>
<feature type="transmembrane region" description="Helical" evidence="17">
    <location>
        <begin position="302"/>
        <end position="323"/>
    </location>
</feature>
<dbReference type="InterPro" id="IPR000260">
    <property type="entry name" value="NADH4_N"/>
</dbReference>
<name>A0A343QCI2_9NEOP</name>
<dbReference type="RefSeq" id="YP_009443908.1">
    <property type="nucleotide sequence ID" value="NC_036365.1"/>
</dbReference>
<protein>
    <recommendedName>
        <fullName evidence="5 17">NADH-ubiquinone oxidoreductase chain 4</fullName>
        <ecNumber evidence="4 17">7.1.1.2</ecNumber>
    </recommendedName>
</protein>
<feature type="transmembrane region" description="Helical" evidence="17">
    <location>
        <begin position="273"/>
        <end position="296"/>
    </location>
</feature>
<evidence type="ECO:0000256" key="1">
    <source>
        <dbReference type="ARBA" id="ARBA00003257"/>
    </source>
</evidence>
<dbReference type="GO" id="GO:0031966">
    <property type="term" value="C:mitochondrial membrane"/>
    <property type="evidence" value="ECO:0007669"/>
    <property type="project" value="UniProtKB-SubCell"/>
</dbReference>
<keyword evidence="8 17" id="KW-0812">Transmembrane</keyword>
<evidence type="ECO:0000256" key="13">
    <source>
        <dbReference type="ARBA" id="ARBA00023075"/>
    </source>
</evidence>
<keyword evidence="11 17" id="KW-1133">Transmembrane helix</keyword>
<comment type="function">
    <text evidence="17">Core subunit of the mitochondrial membrane respiratory chain NADH dehydrogenase (Complex I) which catalyzes electron transfer from NADH through the respiratory chain, using ubiquinone as an electron acceptor. Essential for the catalytic activity and assembly of complex I.</text>
</comment>
<keyword evidence="9" id="KW-1278">Translocase</keyword>
<keyword evidence="15 17" id="KW-0472">Membrane</keyword>
<comment type="subcellular location">
    <subcellularLocation>
        <location evidence="2 17">Mitochondrion membrane</location>
        <topology evidence="2 17">Multi-pass membrane protein</topology>
    </subcellularLocation>
</comment>
<evidence type="ECO:0000256" key="12">
    <source>
        <dbReference type="ARBA" id="ARBA00023027"/>
    </source>
</evidence>
<feature type="transmembrane region" description="Helical" evidence="17">
    <location>
        <begin position="335"/>
        <end position="357"/>
    </location>
</feature>
<keyword evidence="12 17" id="KW-0520">NAD</keyword>
<evidence type="ECO:0000256" key="4">
    <source>
        <dbReference type="ARBA" id="ARBA00012944"/>
    </source>
</evidence>
<dbReference type="AlphaFoldDB" id="A0A343QCI2"/>
<evidence type="ECO:0000256" key="5">
    <source>
        <dbReference type="ARBA" id="ARBA00021006"/>
    </source>
</evidence>
<feature type="transmembrane region" description="Helical" evidence="17">
    <location>
        <begin position="140"/>
        <end position="163"/>
    </location>
</feature>
<evidence type="ECO:0000256" key="9">
    <source>
        <dbReference type="ARBA" id="ARBA00022967"/>
    </source>
</evidence>
<evidence type="ECO:0000256" key="10">
    <source>
        <dbReference type="ARBA" id="ARBA00022982"/>
    </source>
</evidence>
<dbReference type="EMBL" id="MG255142">
    <property type="protein sequence ID" value="ATU07129.1"/>
    <property type="molecule type" value="Genomic_DNA"/>
</dbReference>
<dbReference type="InterPro" id="IPR003918">
    <property type="entry name" value="NADH_UbQ_OxRdtase"/>
</dbReference>
<gene>
    <name evidence="20" type="primary">ND4</name>
</gene>
<evidence type="ECO:0000256" key="16">
    <source>
        <dbReference type="ARBA" id="ARBA00049551"/>
    </source>
</evidence>
<evidence type="ECO:0000256" key="6">
    <source>
        <dbReference type="ARBA" id="ARBA00022448"/>
    </source>
</evidence>
<dbReference type="GO" id="GO:0008137">
    <property type="term" value="F:NADH dehydrogenase (ubiquinone) activity"/>
    <property type="evidence" value="ECO:0007669"/>
    <property type="project" value="UniProtKB-UniRule"/>
</dbReference>
<organism evidence="20">
    <name type="scientific">Speleketor irwini</name>
    <dbReference type="NCBI Taxonomy" id="342007"/>
    <lineage>
        <taxon>Eukaryota</taxon>
        <taxon>Metazoa</taxon>
        <taxon>Ecdysozoa</taxon>
        <taxon>Arthropoda</taxon>
        <taxon>Hexapoda</taxon>
        <taxon>Insecta</taxon>
        <taxon>Pterygota</taxon>
        <taxon>Neoptera</taxon>
        <taxon>Paraneoptera</taxon>
        <taxon>Psocodea</taxon>
        <taxon>Trogiomorpha</taxon>
        <taxon>Prionoglaridetae</taxon>
        <taxon>Prionoglarididae</taxon>
        <taxon>Speleketor</taxon>
    </lineage>
</organism>
<evidence type="ECO:0000259" key="18">
    <source>
        <dbReference type="Pfam" id="PF00361"/>
    </source>
</evidence>
<dbReference type="GO" id="GO:0015990">
    <property type="term" value="P:electron transport coupled proton transport"/>
    <property type="evidence" value="ECO:0007669"/>
    <property type="project" value="TreeGrafter"/>
</dbReference>
<feature type="transmembrane region" description="Helical" evidence="17">
    <location>
        <begin position="57"/>
        <end position="77"/>
    </location>
</feature>
<evidence type="ECO:0000256" key="7">
    <source>
        <dbReference type="ARBA" id="ARBA00022660"/>
    </source>
</evidence>
<feature type="transmembrane region" description="Helical" evidence="17">
    <location>
        <begin position="89"/>
        <end position="107"/>
    </location>
</feature>
<dbReference type="Pfam" id="PF01059">
    <property type="entry name" value="Oxidored_q5_N"/>
    <property type="match status" value="1"/>
</dbReference>
<evidence type="ECO:0000313" key="20">
    <source>
        <dbReference type="EMBL" id="ATU07129.1"/>
    </source>
</evidence>